<dbReference type="OrthoDB" id="6384190at2"/>
<reference evidence="7 8" key="1">
    <citation type="submission" date="2018-03" db="EMBL/GenBank/DDBJ databases">
        <title>Genome sequence of the symbiotic type strain Mesorhizobium helmanticense CSLC115NT isolated from Lotus corniculatus nodules.</title>
        <authorList>
            <person name="Sannazzaro A.I."/>
            <person name="Torres Tejerizo G.A."/>
            <person name="Dip D."/>
            <person name="Caballero M."/>
            <person name="Pistorio M."/>
            <person name="Estrella M.J."/>
        </authorList>
    </citation>
    <scope>NUCLEOTIDE SEQUENCE [LARGE SCALE GENOMIC DNA]</scope>
    <source>
        <strain evidence="7 8">CSLC115N</strain>
    </source>
</reference>
<dbReference type="PANTHER" id="PTHR32196:SF72">
    <property type="entry name" value="RIBOSE IMPORT PERMEASE PROTEIN RBSC"/>
    <property type="match status" value="1"/>
</dbReference>
<feature type="transmembrane region" description="Helical" evidence="6">
    <location>
        <begin position="233"/>
        <end position="254"/>
    </location>
</feature>
<feature type="transmembrane region" description="Helical" evidence="6">
    <location>
        <begin position="64"/>
        <end position="83"/>
    </location>
</feature>
<protein>
    <submittedName>
        <fullName evidence="7">ABC transporter permease</fullName>
    </submittedName>
</protein>
<accession>A0A2T4J0L0</accession>
<proteinExistence type="predicted"/>
<name>A0A2T4J0L0_9HYPH</name>
<keyword evidence="2" id="KW-1003">Cell membrane</keyword>
<feature type="transmembrane region" description="Helical" evidence="6">
    <location>
        <begin position="313"/>
        <end position="330"/>
    </location>
</feature>
<feature type="transmembrane region" description="Helical" evidence="6">
    <location>
        <begin position="188"/>
        <end position="205"/>
    </location>
</feature>
<keyword evidence="3 6" id="KW-0812">Transmembrane</keyword>
<dbReference type="CDD" id="cd06579">
    <property type="entry name" value="TM_PBP1_transp_AraH_like"/>
    <property type="match status" value="1"/>
</dbReference>
<evidence type="ECO:0000256" key="4">
    <source>
        <dbReference type="ARBA" id="ARBA00022989"/>
    </source>
</evidence>
<comment type="subcellular location">
    <subcellularLocation>
        <location evidence="1">Cell membrane</location>
        <topology evidence="1">Multi-pass membrane protein</topology>
    </subcellularLocation>
</comment>
<dbReference type="PANTHER" id="PTHR32196">
    <property type="entry name" value="ABC TRANSPORTER PERMEASE PROTEIN YPHD-RELATED-RELATED"/>
    <property type="match status" value="1"/>
</dbReference>
<sequence>MMAMQITQPLAETAERRRENLLVRIVRRLADSRELTLFVLVVALALAMSIVYPNNFPTASNMRAVLLNLAPVGMLVCGMMLLMIGGTFDLSVGSTLAFSGVWAGVVAGWWGWPAESAVLVGILVGALCGLVNGLIVTRIGINALIATLGTLTIYRSLTYVTAGTGVTPISDAFAAYGRAADPLFRIQSPFWAMLVLVLVGGWLVARTRFFRQFYFIGGNPRAAQLSGIRVDRLILIGFVIMGALAGLAGVLGAARLNSAVVNAGVGIELKVITATVLGGASLKGGEGTILGGILGVLFIALIENAMIINAIGVFWQGLVVGLVLLFAVSLDRFKTSGRA</sequence>
<dbReference type="InterPro" id="IPR001851">
    <property type="entry name" value="ABC_transp_permease"/>
</dbReference>
<keyword evidence="4 6" id="KW-1133">Transmembrane helix</keyword>
<dbReference type="EMBL" id="PZJX01000011">
    <property type="protein sequence ID" value="PTE11368.1"/>
    <property type="molecule type" value="Genomic_DNA"/>
</dbReference>
<feature type="transmembrane region" description="Helical" evidence="6">
    <location>
        <begin position="90"/>
        <end position="112"/>
    </location>
</feature>
<evidence type="ECO:0000256" key="6">
    <source>
        <dbReference type="SAM" id="Phobius"/>
    </source>
</evidence>
<evidence type="ECO:0000256" key="5">
    <source>
        <dbReference type="ARBA" id="ARBA00023136"/>
    </source>
</evidence>
<evidence type="ECO:0000256" key="3">
    <source>
        <dbReference type="ARBA" id="ARBA00022692"/>
    </source>
</evidence>
<feature type="transmembrane region" description="Helical" evidence="6">
    <location>
        <begin position="35"/>
        <end position="52"/>
    </location>
</feature>
<keyword evidence="5 6" id="KW-0472">Membrane</keyword>
<dbReference type="Pfam" id="PF02653">
    <property type="entry name" value="BPD_transp_2"/>
    <property type="match status" value="1"/>
</dbReference>
<keyword evidence="8" id="KW-1185">Reference proteome</keyword>
<dbReference type="Proteomes" id="UP000240259">
    <property type="component" value="Unassembled WGS sequence"/>
</dbReference>
<dbReference type="AlphaFoldDB" id="A0A2T4J0L0"/>
<organism evidence="7 8">
    <name type="scientific">Mesorhizobium helmanticense</name>
    <dbReference type="NCBI Taxonomy" id="1776423"/>
    <lineage>
        <taxon>Bacteria</taxon>
        <taxon>Pseudomonadati</taxon>
        <taxon>Pseudomonadota</taxon>
        <taxon>Alphaproteobacteria</taxon>
        <taxon>Hyphomicrobiales</taxon>
        <taxon>Phyllobacteriaceae</taxon>
        <taxon>Mesorhizobium</taxon>
    </lineage>
</organism>
<feature type="transmembrane region" description="Helical" evidence="6">
    <location>
        <begin position="118"/>
        <end position="145"/>
    </location>
</feature>
<comment type="caution">
    <text evidence="7">The sequence shown here is derived from an EMBL/GenBank/DDBJ whole genome shotgun (WGS) entry which is preliminary data.</text>
</comment>
<feature type="transmembrane region" description="Helical" evidence="6">
    <location>
        <begin position="260"/>
        <end position="282"/>
    </location>
</feature>
<gene>
    <name evidence="7" type="ORF">C9427_06210</name>
</gene>
<dbReference type="GO" id="GO:0022857">
    <property type="term" value="F:transmembrane transporter activity"/>
    <property type="evidence" value="ECO:0007669"/>
    <property type="project" value="InterPro"/>
</dbReference>
<evidence type="ECO:0000313" key="7">
    <source>
        <dbReference type="EMBL" id="PTE11368.1"/>
    </source>
</evidence>
<feature type="transmembrane region" description="Helical" evidence="6">
    <location>
        <begin position="289"/>
        <end position="307"/>
    </location>
</feature>
<evidence type="ECO:0000256" key="1">
    <source>
        <dbReference type="ARBA" id="ARBA00004651"/>
    </source>
</evidence>
<dbReference type="GO" id="GO:0005886">
    <property type="term" value="C:plasma membrane"/>
    <property type="evidence" value="ECO:0007669"/>
    <property type="project" value="UniProtKB-SubCell"/>
</dbReference>
<evidence type="ECO:0000256" key="2">
    <source>
        <dbReference type="ARBA" id="ARBA00022475"/>
    </source>
</evidence>
<evidence type="ECO:0000313" key="8">
    <source>
        <dbReference type="Proteomes" id="UP000240259"/>
    </source>
</evidence>